<dbReference type="STRING" id="1707952.A6A03_03970"/>
<dbReference type="Pfam" id="PF01073">
    <property type="entry name" value="3Beta_HSD"/>
    <property type="match status" value="1"/>
</dbReference>
<dbReference type="InterPro" id="IPR002225">
    <property type="entry name" value="3Beta_OHSteriod_DH/Estase"/>
</dbReference>
<feature type="domain" description="3-beta hydroxysteroid dehydrogenase/isomerase" evidence="3">
    <location>
        <begin position="4"/>
        <end position="252"/>
    </location>
</feature>
<comment type="caution">
    <text evidence="4">The sequence shown here is derived from an EMBL/GenBank/DDBJ whole genome shotgun (WGS) entry which is preliminary data.</text>
</comment>
<dbReference type="InterPro" id="IPR036291">
    <property type="entry name" value="NAD(P)-bd_dom_sf"/>
</dbReference>
<evidence type="ECO:0000256" key="2">
    <source>
        <dbReference type="ARBA" id="ARBA00023002"/>
    </source>
</evidence>
<keyword evidence="5" id="KW-1185">Reference proteome</keyword>
<dbReference type="Gene3D" id="3.40.50.720">
    <property type="entry name" value="NAD(P)-binding Rossmann-like Domain"/>
    <property type="match status" value="1"/>
</dbReference>
<dbReference type="InterPro" id="IPR050177">
    <property type="entry name" value="Lipid_A_modif_metabolic_enz"/>
</dbReference>
<gene>
    <name evidence="4" type="ORF">A6A03_03970</name>
</gene>
<dbReference type="Proteomes" id="UP000078287">
    <property type="component" value="Unassembled WGS sequence"/>
</dbReference>
<evidence type="ECO:0000313" key="5">
    <source>
        <dbReference type="Proteomes" id="UP000078287"/>
    </source>
</evidence>
<evidence type="ECO:0000313" key="4">
    <source>
        <dbReference type="EMBL" id="OAN42882.1"/>
    </source>
</evidence>
<dbReference type="AlphaFoldDB" id="A0A178M3R9"/>
<evidence type="ECO:0000256" key="1">
    <source>
        <dbReference type="ARBA" id="ARBA00009219"/>
    </source>
</evidence>
<dbReference type="PANTHER" id="PTHR43245">
    <property type="entry name" value="BIFUNCTIONAL POLYMYXIN RESISTANCE PROTEIN ARNA"/>
    <property type="match status" value="1"/>
</dbReference>
<evidence type="ECO:0000259" key="3">
    <source>
        <dbReference type="Pfam" id="PF01073"/>
    </source>
</evidence>
<reference evidence="4 5" key="1">
    <citation type="submission" date="2016-04" db="EMBL/GenBank/DDBJ databases">
        <title>Chloroflexus islandicus sp. nov., a thermophilic filamentous anoxygenic phototrophic bacterium from geyser Strokkur (Iceland).</title>
        <authorList>
            <person name="Gaisin V.A."/>
            <person name="Kalashnikov A.M."/>
            <person name="Sukhacheva M.V."/>
            <person name="Grouzdev D.S."/>
            <person name="Ivanov T.M."/>
            <person name="Kuznetsov B."/>
            <person name="Gorlenko V.M."/>
        </authorList>
    </citation>
    <scope>NUCLEOTIDE SEQUENCE [LARGE SCALE GENOMIC DNA]</scope>
    <source>
        <strain evidence="5">isl-2</strain>
    </source>
</reference>
<sequence>MIALVTGGNGFVGRYLVEQLLARGDHVRVVGRGEYPELQALGVETFRADLATPEAAPVLARAMRGVTAVFHVAAKAGLWGRYDDFYQANVSATQRVVKAAIRAGVPKLVYTSTPSVAIGMDDIHGADEQTPYPARYLAPYPQTKAIAERYVLAQTEIATVALRPHLIWGPRDPHILPRLLRRARRRALFQIGDGTNLVDVSYVENVAEAHLLAASALGERSPVRGKAYFIGQERPVNLWQFIGEILTHAGYPPVRGRIPARAAYRLATVLEFLYATLRLPGEPPLTRLMVHELSHSHWFSHAAAERDFGYTPRISIEEGLRRTFAQQAA</sequence>
<protein>
    <submittedName>
        <fullName evidence="4">3-beta hydroxysteroid dehydrogenase</fullName>
    </submittedName>
</protein>
<accession>A0A178M3R9</accession>
<keyword evidence="2" id="KW-0560">Oxidoreductase</keyword>
<dbReference type="GO" id="GO:0006694">
    <property type="term" value="P:steroid biosynthetic process"/>
    <property type="evidence" value="ECO:0007669"/>
    <property type="project" value="InterPro"/>
</dbReference>
<dbReference type="SUPFAM" id="SSF51735">
    <property type="entry name" value="NAD(P)-binding Rossmann-fold domains"/>
    <property type="match status" value="1"/>
</dbReference>
<name>A0A178M3R9_9CHLR</name>
<dbReference type="PANTHER" id="PTHR43245:SF51">
    <property type="entry name" value="SHORT CHAIN DEHYDROGENASE_REDUCTASE FAMILY 42E, MEMBER 2"/>
    <property type="match status" value="1"/>
</dbReference>
<dbReference type="EMBL" id="LWQS01000082">
    <property type="protein sequence ID" value="OAN42882.1"/>
    <property type="molecule type" value="Genomic_DNA"/>
</dbReference>
<organism evidence="4 5">
    <name type="scientific">Chloroflexus islandicus</name>
    <dbReference type="NCBI Taxonomy" id="1707952"/>
    <lineage>
        <taxon>Bacteria</taxon>
        <taxon>Bacillati</taxon>
        <taxon>Chloroflexota</taxon>
        <taxon>Chloroflexia</taxon>
        <taxon>Chloroflexales</taxon>
        <taxon>Chloroflexineae</taxon>
        <taxon>Chloroflexaceae</taxon>
        <taxon>Chloroflexus</taxon>
    </lineage>
</organism>
<proteinExistence type="inferred from homology"/>
<dbReference type="OrthoDB" id="9803061at2"/>
<dbReference type="RefSeq" id="WP_066790417.1">
    <property type="nucleotide sequence ID" value="NZ_LWQS01000082.1"/>
</dbReference>
<dbReference type="GO" id="GO:0016616">
    <property type="term" value="F:oxidoreductase activity, acting on the CH-OH group of donors, NAD or NADP as acceptor"/>
    <property type="evidence" value="ECO:0007669"/>
    <property type="project" value="InterPro"/>
</dbReference>
<comment type="similarity">
    <text evidence="1">Belongs to the 3-beta-HSD family.</text>
</comment>